<accession>A0A8S2D6H8</accession>
<evidence type="ECO:0008006" key="4">
    <source>
        <dbReference type="Google" id="ProtNLM"/>
    </source>
</evidence>
<reference evidence="1" key="1">
    <citation type="submission" date="2021-02" db="EMBL/GenBank/DDBJ databases">
        <authorList>
            <person name="Nowell W R."/>
        </authorList>
    </citation>
    <scope>NUCLEOTIDE SEQUENCE</scope>
</reference>
<protein>
    <recommendedName>
        <fullName evidence="4">Lipoprotein</fullName>
    </recommendedName>
</protein>
<comment type="caution">
    <text evidence="1">The sequence shown here is derived from an EMBL/GenBank/DDBJ whole genome shotgun (WGS) entry which is preliminary data.</text>
</comment>
<name>A0A8S2D6H8_9BILA</name>
<dbReference type="EMBL" id="CAJNOK010001690">
    <property type="protein sequence ID" value="CAF0825065.1"/>
    <property type="molecule type" value="Genomic_DNA"/>
</dbReference>
<evidence type="ECO:0000313" key="1">
    <source>
        <dbReference type="EMBL" id="CAF0825065.1"/>
    </source>
</evidence>
<evidence type="ECO:0000313" key="3">
    <source>
        <dbReference type="Proteomes" id="UP000677228"/>
    </source>
</evidence>
<organism evidence="1 3">
    <name type="scientific">Didymodactylos carnosus</name>
    <dbReference type="NCBI Taxonomy" id="1234261"/>
    <lineage>
        <taxon>Eukaryota</taxon>
        <taxon>Metazoa</taxon>
        <taxon>Spiralia</taxon>
        <taxon>Gnathifera</taxon>
        <taxon>Rotifera</taxon>
        <taxon>Eurotatoria</taxon>
        <taxon>Bdelloidea</taxon>
        <taxon>Philodinida</taxon>
        <taxon>Philodinidae</taxon>
        <taxon>Didymodactylos</taxon>
    </lineage>
</organism>
<dbReference type="EMBL" id="CAJOBA010001690">
    <property type="protein sequence ID" value="CAF3609493.1"/>
    <property type="molecule type" value="Genomic_DNA"/>
</dbReference>
<dbReference type="PROSITE" id="PS51257">
    <property type="entry name" value="PROKAR_LIPOPROTEIN"/>
    <property type="match status" value="1"/>
</dbReference>
<sequence>MKRLRTAKYALIGLPIGVAITVAACGNYQADQTAIRDVRVIESATLNVYDYVDFRKEALAEKTSSNFVSRFNDYLNLTGTNDELKLPTNISINSNYELPIYNGQSSVEVKFELHANGAELSKNVTLKIERYHQRAAQEFFNITSRELYITEQGIQEFVEAKRALEEAEIANKNELTNNLIDVLINKAQLTETDKPILHRRTYLQLNPNFPLSPTGSSTVNFILRADSVEDPLDVMITFNLVQVNNVRHYFEGIRRTIKSVTSQNFLITQNELTTFADVNNTIPIASEEKKWLADYEKAFNELLKLTGTPRAITFDTITTFGRLLSLKPTIIEPELGEITISFFVHFPEGDPTPENSTDISFLVNAVIDPINDPFSPQSFAKAFYEQAASAPKFLSSQGYAHETRGLLVRQNFLKSFIEELDSESETAALIQTPKLEMVFAARLIEGLLGVPSTFRFPTSTNATIQITLHFGHNFELQKLLKGQIKIEIKEATNLVAKPTTLNFSLFAVEQSIYAQTVALDRLDRSLGNRFIKVTKSFVDAFETVWEERGGVKPSQRLDKSGVDAFISMIDDYLP</sequence>
<proteinExistence type="predicted"/>
<gene>
    <name evidence="1" type="ORF">OVA965_LOCUS5850</name>
    <name evidence="2" type="ORF">TMI583_LOCUS5847</name>
</gene>
<evidence type="ECO:0000313" key="2">
    <source>
        <dbReference type="EMBL" id="CAF3609493.1"/>
    </source>
</evidence>
<dbReference type="Proteomes" id="UP000677228">
    <property type="component" value="Unassembled WGS sequence"/>
</dbReference>
<dbReference type="Proteomes" id="UP000682733">
    <property type="component" value="Unassembled WGS sequence"/>
</dbReference>
<dbReference type="AlphaFoldDB" id="A0A8S2D6H8"/>